<dbReference type="PANTHER" id="PTHR47331">
    <property type="entry name" value="PHD-TYPE DOMAIN-CONTAINING PROTEIN"/>
    <property type="match status" value="1"/>
</dbReference>
<dbReference type="GeneID" id="134289455"/>
<dbReference type="PANTHER" id="PTHR47331:SF1">
    <property type="entry name" value="GAG-LIKE PROTEIN"/>
    <property type="match status" value="1"/>
</dbReference>
<dbReference type="InterPro" id="IPR043502">
    <property type="entry name" value="DNA/RNA_pol_sf"/>
</dbReference>
<name>A0ABM1ZGR9_AEDAL</name>
<reference evidence="4" key="2">
    <citation type="submission" date="2025-05" db="UniProtKB">
        <authorList>
            <consortium name="EnsemblMetazoa"/>
        </authorList>
    </citation>
    <scope>IDENTIFICATION</scope>
    <source>
        <strain evidence="4">Foshan</strain>
    </source>
</reference>
<dbReference type="Pfam" id="PF17921">
    <property type="entry name" value="Integrase_H2C2"/>
    <property type="match status" value="1"/>
</dbReference>
<feature type="region of interest" description="Disordered" evidence="2">
    <location>
        <begin position="1645"/>
        <end position="1665"/>
    </location>
</feature>
<accession>A0ABM1ZGR9</accession>
<feature type="compositionally biased region" description="Polar residues" evidence="2">
    <location>
        <begin position="356"/>
        <end position="366"/>
    </location>
</feature>
<reference evidence="5" key="1">
    <citation type="journal article" date="2015" name="Proc. Natl. Acad. Sci. U.S.A.">
        <title>Genome sequence of the Asian Tiger mosquito, Aedes albopictus, reveals insights into its biology, genetics, and evolution.</title>
        <authorList>
            <person name="Chen X.G."/>
            <person name="Jiang X."/>
            <person name="Gu J."/>
            <person name="Xu M."/>
            <person name="Wu Y."/>
            <person name="Deng Y."/>
            <person name="Zhang C."/>
            <person name="Bonizzoni M."/>
            <person name="Dermauw W."/>
            <person name="Vontas J."/>
            <person name="Armbruster P."/>
            <person name="Huang X."/>
            <person name="Yang Y."/>
            <person name="Zhang H."/>
            <person name="He W."/>
            <person name="Peng H."/>
            <person name="Liu Y."/>
            <person name="Wu K."/>
            <person name="Chen J."/>
            <person name="Lirakis M."/>
            <person name="Topalis P."/>
            <person name="Van Leeuwen T."/>
            <person name="Hall A.B."/>
            <person name="Jiang X."/>
            <person name="Thorpe C."/>
            <person name="Mueller R.L."/>
            <person name="Sun C."/>
            <person name="Waterhouse R.M."/>
            <person name="Yan G."/>
            <person name="Tu Z.J."/>
            <person name="Fang X."/>
            <person name="James A.A."/>
        </authorList>
    </citation>
    <scope>NUCLEOTIDE SEQUENCE [LARGE SCALE GENOMIC DNA]</scope>
    <source>
        <strain evidence="5">Foshan</strain>
    </source>
</reference>
<evidence type="ECO:0000313" key="4">
    <source>
        <dbReference type="EnsemblMetazoa" id="AALFPA23_018326.P26903"/>
    </source>
</evidence>
<sequence length="1888" mass="214013">MNEKLEREKEYLARKHELLRQQDEDAASIQSSRSGRSQASSRQKVEAWFNQQLMSVDSSDNASNQRQKLSGQTAGPVGSSTPMETSRIIDEGLLRAHSDTKQNVGSIPRTTDSISIGDSPGVEDDVNPPNAAKQSKVQSLPLVNIQPYVKILDEANPMTSETALTNTGYPPRIIPKLMGNPLPYTAWQRETSEMRKQHLREHQCPEREAELRQSEQREQELIHLLKRSEEQREQDRQRLQEIEEILKKQHDVEAQHQKENYVRRRRELELVNRLKLFEQEYAQEKAKRDEEKQKYLAKEQQLIEQLENLRLSCEQYPAAEQHPAAEQNSVAERCSAAEQRPAADQSSDAEHHPATTKRTPTESLGNISGIIQRGVAVSTNPPTAAVSSSHVVQNKTIPSFHDNDLNRRTPSPSVASQDRRVGTPYTHYTPPVVGPPLIDSLGQSQMAPNVSPNLNRFAPFNCQPVLGPTSQQLAARQVISRELPVFSGDPIEWPLFISSYNHSTAACGYTESENLLRLQRSLKGVAKDAVSSFLLHPSTVQQVLSTLQTLYGRPEQIVHNLVVKVRATPAPKPERLETLMQFGLTVQNLCGHLQAVGMDNHLSNPILLQELVDKLPANIKFNWALHQENLSVVDLKAFSEYMRKVTAATSGVTSFSFAAKPTKDERPRAKDKAFVNAHAAHEQKDPGTAVNSYGERRGQNKSGKYRSGDATNSCPACGAHDHTAASCGAFKKLSIDGRWNFVKDNKLCRRCLVSHTRWPCEGEVCGINNCEKRHHRLLHSEPKNQPVTDATVTIHRQPVSSTLFKILPVTLYGKSGSVNTFAFLDDGSSVTIIEQTIADKLGVDRRPHSLCIHWTSGINKKIATKELEAIRISEPGSNMRFNLSEVYTVENLGLPEQSLDAVELSKEFSHLRHLPVRSYRGAVPRLLIGLSNSHLLTTTKLREGQEREPIAAKTRIGWVVCGCLGGRDTNFQHRQMHICAEKSDQELHDYVREFFSVESLGVAVAPNLEGIEDQRARRILEETTVRTVSGKFETGLLWKNDVIEFPDSRPMSERRLRCLEKRLEKDPKLYDSVRQQIADYKLKGYIHVVTEEEMTEFDPRRTWYLPLGVVLNPNKPGKVRVIWDAAAKVEGVSLNSVLLKGPDLLTPQLNVTFKFREREVAFSGDIQEMFLQVGIRKEDRSALLFVFRNSPSEPFVTMASDVAIFGATCSPAQSQYVKNRNATENERDHPRAAEAIKNKHYVDDYLDSVDTEEEAVELALEVAEVHRKAGFHIRNWVSNRPSVLEAIGEVNPTTVKSLSMNNQSGFERVLGITWLPDEDLFCFTVSLQNGLESKIAPTKRAMLSYVMKIYDPLGLVGSLVVQGKILLQDVWRAKVGWDENIPENLFARWKLWLQSLKELDNVRIPRSYFPGYDPACYEALELHIFVDGSEQAYSSVAYFRVQDRGQTRCALVASKTKVAPLQLTSVPRLELQAAVIGARLRKTIQDGHSVQIKRTFFWTDSSTVVSWVKSDTRRYRQYVAFRVNEILSLSTTEEWRWLGTKINVADEATKWGKGPNCKPDSRWIRGPAFLYDDEQDWPKDKFQVTAKDTEEELRPKYVCSHYLSSPIIDVSRFSKYERLLRCVAYVHRFCEKLLRRIRKVTSEKNEDISTEDLQNRQPLPKSSSLANLPPLLDEYGLMRVDGRIAAVDYVEHDTKFPIILPKAHSITNLLLDWYHRKFRHGNNETIVNEIRQRFCVPKLRTQIRSISKRCQYCRVYKSTPVDPKMSQLPRCRTTPFLRPFTFVGIDYFGPYLVKVGRSAVKRGAPQEVYTDNGTNFIGASRELENELRKINHTIGSTFTDANTKWLFNPPAAPHMGGCWERMVRSVKTALGTLPVSQKMDDESFMTLQ</sequence>
<dbReference type="Gene3D" id="3.30.420.10">
    <property type="entry name" value="Ribonuclease H-like superfamily/Ribonuclease H"/>
    <property type="match status" value="1"/>
</dbReference>
<feature type="region of interest" description="Disordered" evidence="2">
    <location>
        <begin position="18"/>
        <end position="135"/>
    </location>
</feature>
<dbReference type="SUPFAM" id="SSF53098">
    <property type="entry name" value="Ribonuclease H-like"/>
    <property type="match status" value="1"/>
</dbReference>
<feature type="compositionally biased region" description="Polar residues" evidence="2">
    <location>
        <begin position="101"/>
        <end position="116"/>
    </location>
</feature>
<evidence type="ECO:0000313" key="5">
    <source>
        <dbReference type="Proteomes" id="UP000069940"/>
    </source>
</evidence>
<feature type="compositionally biased region" description="Polar residues" evidence="2">
    <location>
        <begin position="1651"/>
        <end position="1665"/>
    </location>
</feature>
<dbReference type="InterPro" id="IPR036397">
    <property type="entry name" value="RNaseH_sf"/>
</dbReference>
<dbReference type="Pfam" id="PF05380">
    <property type="entry name" value="Peptidase_A17"/>
    <property type="match status" value="1"/>
</dbReference>
<dbReference type="InterPro" id="IPR041588">
    <property type="entry name" value="Integrase_H2C2"/>
</dbReference>
<feature type="domain" description="Integrase zinc-binding" evidence="3">
    <location>
        <begin position="1705"/>
        <end position="1758"/>
    </location>
</feature>
<dbReference type="InterPro" id="IPR005312">
    <property type="entry name" value="DUF1759"/>
</dbReference>
<keyword evidence="1" id="KW-0175">Coiled coil</keyword>
<feature type="coiled-coil region" evidence="1">
    <location>
        <begin position="274"/>
        <end position="312"/>
    </location>
</feature>
<organism evidence="4 5">
    <name type="scientific">Aedes albopictus</name>
    <name type="common">Asian tiger mosquito</name>
    <name type="synonym">Stegomyia albopicta</name>
    <dbReference type="NCBI Taxonomy" id="7160"/>
    <lineage>
        <taxon>Eukaryota</taxon>
        <taxon>Metazoa</taxon>
        <taxon>Ecdysozoa</taxon>
        <taxon>Arthropoda</taxon>
        <taxon>Hexapoda</taxon>
        <taxon>Insecta</taxon>
        <taxon>Pterygota</taxon>
        <taxon>Neoptera</taxon>
        <taxon>Endopterygota</taxon>
        <taxon>Diptera</taxon>
        <taxon>Nematocera</taxon>
        <taxon>Culicoidea</taxon>
        <taxon>Culicidae</taxon>
        <taxon>Culicinae</taxon>
        <taxon>Aedini</taxon>
        <taxon>Aedes</taxon>
        <taxon>Stegomyia</taxon>
    </lineage>
</organism>
<dbReference type="SUPFAM" id="SSF56672">
    <property type="entry name" value="DNA/RNA polymerases"/>
    <property type="match status" value="1"/>
</dbReference>
<dbReference type="Pfam" id="PF03564">
    <property type="entry name" value="DUF1759"/>
    <property type="match status" value="1"/>
</dbReference>
<protein>
    <recommendedName>
        <fullName evidence="3">Integrase zinc-binding domain-containing protein</fullName>
    </recommendedName>
</protein>
<feature type="coiled-coil region" evidence="1">
    <location>
        <begin position="211"/>
        <end position="245"/>
    </location>
</feature>
<keyword evidence="5" id="KW-1185">Reference proteome</keyword>
<dbReference type="InterPro" id="IPR008042">
    <property type="entry name" value="Retrotrans_Pao"/>
</dbReference>
<evidence type="ECO:0000259" key="3">
    <source>
        <dbReference type="Pfam" id="PF17921"/>
    </source>
</evidence>
<feature type="region of interest" description="Disordered" evidence="2">
    <location>
        <begin position="677"/>
        <end position="707"/>
    </location>
</feature>
<dbReference type="RefSeq" id="XP_062711276.1">
    <property type="nucleotide sequence ID" value="XM_062855292.1"/>
</dbReference>
<dbReference type="EnsemblMetazoa" id="AALFPA23_018326.R26903">
    <property type="protein sequence ID" value="AALFPA23_018326.P26903"/>
    <property type="gene ID" value="AALFPA23_018326"/>
</dbReference>
<feature type="region of interest" description="Disordered" evidence="2">
    <location>
        <begin position="320"/>
        <end position="366"/>
    </location>
</feature>
<feature type="compositionally biased region" description="Low complexity" evidence="2">
    <location>
        <begin position="27"/>
        <end position="42"/>
    </location>
</feature>
<dbReference type="InterPro" id="IPR012337">
    <property type="entry name" value="RNaseH-like_sf"/>
</dbReference>
<proteinExistence type="predicted"/>
<evidence type="ECO:0000256" key="2">
    <source>
        <dbReference type="SAM" id="MobiDB-lite"/>
    </source>
</evidence>
<evidence type="ECO:0000256" key="1">
    <source>
        <dbReference type="SAM" id="Coils"/>
    </source>
</evidence>
<feature type="compositionally biased region" description="Polar residues" evidence="2">
    <location>
        <begin position="49"/>
        <end position="84"/>
    </location>
</feature>
<feature type="region of interest" description="Disordered" evidence="2">
    <location>
        <begin position="397"/>
        <end position="427"/>
    </location>
</feature>
<feature type="compositionally biased region" description="Basic and acidic residues" evidence="2">
    <location>
        <begin position="87"/>
        <end position="100"/>
    </location>
</feature>
<dbReference type="Proteomes" id="UP000069940">
    <property type="component" value="Unassembled WGS sequence"/>
</dbReference>